<dbReference type="AlphaFoldDB" id="A0A843U741"/>
<accession>A0A843U741</accession>
<dbReference type="EMBL" id="NMUH01000554">
    <property type="protein sequence ID" value="MQL81212.1"/>
    <property type="molecule type" value="Genomic_DNA"/>
</dbReference>
<name>A0A843U741_COLES</name>
<keyword evidence="2" id="KW-1185">Reference proteome</keyword>
<sequence length="91" mass="10427">MLYIINMIYITYICGFRYYVDSGSTFLYIRPAGHIRGKVFLRLASSPFPFSPLMIGFFLNRVLGFKSPSFCFCPVVPLDSLQNPTKKVEKS</sequence>
<organism evidence="1 2">
    <name type="scientific">Colocasia esculenta</name>
    <name type="common">Wild taro</name>
    <name type="synonym">Arum esculentum</name>
    <dbReference type="NCBI Taxonomy" id="4460"/>
    <lineage>
        <taxon>Eukaryota</taxon>
        <taxon>Viridiplantae</taxon>
        <taxon>Streptophyta</taxon>
        <taxon>Embryophyta</taxon>
        <taxon>Tracheophyta</taxon>
        <taxon>Spermatophyta</taxon>
        <taxon>Magnoliopsida</taxon>
        <taxon>Liliopsida</taxon>
        <taxon>Araceae</taxon>
        <taxon>Aroideae</taxon>
        <taxon>Colocasieae</taxon>
        <taxon>Colocasia</taxon>
    </lineage>
</organism>
<protein>
    <submittedName>
        <fullName evidence="1">Uncharacterized protein</fullName>
    </submittedName>
</protein>
<comment type="caution">
    <text evidence="1">The sequence shown here is derived from an EMBL/GenBank/DDBJ whole genome shotgun (WGS) entry which is preliminary data.</text>
</comment>
<evidence type="ECO:0000313" key="2">
    <source>
        <dbReference type="Proteomes" id="UP000652761"/>
    </source>
</evidence>
<reference evidence="1" key="1">
    <citation type="submission" date="2017-07" db="EMBL/GenBank/DDBJ databases">
        <title>Taro Niue Genome Assembly and Annotation.</title>
        <authorList>
            <person name="Atibalentja N."/>
            <person name="Keating K."/>
            <person name="Fields C.J."/>
        </authorList>
    </citation>
    <scope>NUCLEOTIDE SEQUENCE</scope>
    <source>
        <strain evidence="1">Niue_2</strain>
        <tissue evidence="1">Leaf</tissue>
    </source>
</reference>
<gene>
    <name evidence="1" type="ORF">Taro_013664</name>
</gene>
<evidence type="ECO:0000313" key="1">
    <source>
        <dbReference type="EMBL" id="MQL81212.1"/>
    </source>
</evidence>
<dbReference type="Proteomes" id="UP000652761">
    <property type="component" value="Unassembled WGS sequence"/>
</dbReference>
<proteinExistence type="predicted"/>